<protein>
    <submittedName>
        <fullName evidence="1">Uncharacterized protein</fullName>
    </submittedName>
</protein>
<sequence length="41" mass="4627">MPKDVIVFYSLTTDLFTPMILHLSQKGTVAIRGEPRGEHLD</sequence>
<evidence type="ECO:0000313" key="1">
    <source>
        <dbReference type="EMBL" id="JAD19351.1"/>
    </source>
</evidence>
<reference evidence="1" key="1">
    <citation type="submission" date="2014-09" db="EMBL/GenBank/DDBJ databases">
        <authorList>
            <person name="Magalhaes I.L.F."/>
            <person name="Oliveira U."/>
            <person name="Santos F.R."/>
            <person name="Vidigal T.H.D.A."/>
            <person name="Brescovit A.D."/>
            <person name="Santos A.J."/>
        </authorList>
    </citation>
    <scope>NUCLEOTIDE SEQUENCE</scope>
    <source>
        <tissue evidence="1">Shoot tissue taken approximately 20 cm above the soil surface</tissue>
    </source>
</reference>
<proteinExistence type="predicted"/>
<name>A0A0A8XZN8_ARUDO</name>
<dbReference type="AlphaFoldDB" id="A0A0A8XZN8"/>
<dbReference type="EMBL" id="GBRH01278544">
    <property type="protein sequence ID" value="JAD19351.1"/>
    <property type="molecule type" value="Transcribed_RNA"/>
</dbReference>
<accession>A0A0A8XZN8</accession>
<reference evidence="1" key="2">
    <citation type="journal article" date="2015" name="Data Brief">
        <title>Shoot transcriptome of the giant reed, Arundo donax.</title>
        <authorList>
            <person name="Barrero R.A."/>
            <person name="Guerrero F.D."/>
            <person name="Moolhuijzen P."/>
            <person name="Goolsby J.A."/>
            <person name="Tidwell J."/>
            <person name="Bellgard S.E."/>
            <person name="Bellgard M.I."/>
        </authorList>
    </citation>
    <scope>NUCLEOTIDE SEQUENCE</scope>
    <source>
        <tissue evidence="1">Shoot tissue taken approximately 20 cm above the soil surface</tissue>
    </source>
</reference>
<organism evidence="1">
    <name type="scientific">Arundo donax</name>
    <name type="common">Giant reed</name>
    <name type="synonym">Donax arundinaceus</name>
    <dbReference type="NCBI Taxonomy" id="35708"/>
    <lineage>
        <taxon>Eukaryota</taxon>
        <taxon>Viridiplantae</taxon>
        <taxon>Streptophyta</taxon>
        <taxon>Embryophyta</taxon>
        <taxon>Tracheophyta</taxon>
        <taxon>Spermatophyta</taxon>
        <taxon>Magnoliopsida</taxon>
        <taxon>Liliopsida</taxon>
        <taxon>Poales</taxon>
        <taxon>Poaceae</taxon>
        <taxon>PACMAD clade</taxon>
        <taxon>Arundinoideae</taxon>
        <taxon>Arundineae</taxon>
        <taxon>Arundo</taxon>
    </lineage>
</organism>